<reference evidence="2 3" key="1">
    <citation type="submission" date="2019-03" db="EMBL/GenBank/DDBJ databases">
        <title>Rhodosporidium diobovatum UCD-FST 08-225 genome sequencing, assembly, and annotation.</title>
        <authorList>
            <person name="Fakankun I.U."/>
            <person name="Fristensky B."/>
            <person name="Levin D.B."/>
        </authorList>
    </citation>
    <scope>NUCLEOTIDE SEQUENCE [LARGE SCALE GENOMIC DNA]</scope>
    <source>
        <strain evidence="2 3">UCD-FST 08-225</strain>
    </source>
</reference>
<evidence type="ECO:0000313" key="2">
    <source>
        <dbReference type="EMBL" id="TNY17726.1"/>
    </source>
</evidence>
<feature type="region of interest" description="Disordered" evidence="1">
    <location>
        <begin position="136"/>
        <end position="168"/>
    </location>
</feature>
<name>A0A5C5FNE1_9BASI</name>
<evidence type="ECO:0000313" key="3">
    <source>
        <dbReference type="Proteomes" id="UP000311382"/>
    </source>
</evidence>
<feature type="region of interest" description="Disordered" evidence="1">
    <location>
        <begin position="1"/>
        <end position="77"/>
    </location>
</feature>
<proteinExistence type="predicted"/>
<feature type="compositionally biased region" description="Low complexity" evidence="1">
    <location>
        <begin position="155"/>
        <end position="168"/>
    </location>
</feature>
<feature type="compositionally biased region" description="Low complexity" evidence="1">
    <location>
        <begin position="62"/>
        <end position="77"/>
    </location>
</feature>
<sequence length="168" mass="17686">MATRLCFTSRNEKRKRHRGGLYPSRAHKVPPPTRTPSRRLTLSALPAPSLSTGLPPPPAPARPCSSPSSPSSSWYPAGAYSATRALPSVLLLVVPSSNSRLVPSPDAPPARSPSRESDSRGCSSGALRAWCACGWPSGDEAAGSEAKARRRRTGMRTATTTEAGARAQ</sequence>
<organism evidence="2 3">
    <name type="scientific">Rhodotorula diobovata</name>
    <dbReference type="NCBI Taxonomy" id="5288"/>
    <lineage>
        <taxon>Eukaryota</taxon>
        <taxon>Fungi</taxon>
        <taxon>Dikarya</taxon>
        <taxon>Basidiomycota</taxon>
        <taxon>Pucciniomycotina</taxon>
        <taxon>Microbotryomycetes</taxon>
        <taxon>Sporidiobolales</taxon>
        <taxon>Sporidiobolaceae</taxon>
        <taxon>Rhodotorula</taxon>
    </lineage>
</organism>
<protein>
    <submittedName>
        <fullName evidence="2">Uncharacterized protein</fullName>
    </submittedName>
</protein>
<dbReference type="EMBL" id="SOZI01000180">
    <property type="protein sequence ID" value="TNY17726.1"/>
    <property type="molecule type" value="Genomic_DNA"/>
</dbReference>
<evidence type="ECO:0000256" key="1">
    <source>
        <dbReference type="SAM" id="MobiDB-lite"/>
    </source>
</evidence>
<feature type="region of interest" description="Disordered" evidence="1">
    <location>
        <begin position="97"/>
        <end position="123"/>
    </location>
</feature>
<accession>A0A5C5FNE1</accession>
<gene>
    <name evidence="2" type="ORF">DMC30DRAFT_95996</name>
</gene>
<dbReference type="AlphaFoldDB" id="A0A5C5FNE1"/>
<keyword evidence="3" id="KW-1185">Reference proteome</keyword>
<dbReference type="Proteomes" id="UP000311382">
    <property type="component" value="Unassembled WGS sequence"/>
</dbReference>
<comment type="caution">
    <text evidence="2">The sequence shown here is derived from an EMBL/GenBank/DDBJ whole genome shotgun (WGS) entry which is preliminary data.</text>
</comment>
<feature type="compositionally biased region" description="Low complexity" evidence="1">
    <location>
        <begin position="38"/>
        <end position="53"/>
    </location>
</feature>